<feature type="transmembrane region" description="Helical" evidence="9">
    <location>
        <begin position="351"/>
        <end position="369"/>
    </location>
</feature>
<dbReference type="NCBIfam" id="TIGR00879">
    <property type="entry name" value="SP"/>
    <property type="match status" value="1"/>
</dbReference>
<evidence type="ECO:0000256" key="7">
    <source>
        <dbReference type="RuleBase" id="RU003346"/>
    </source>
</evidence>
<dbReference type="Pfam" id="PF00083">
    <property type="entry name" value="Sugar_tr"/>
    <property type="match status" value="1"/>
</dbReference>
<keyword evidence="6 9" id="KW-0472">Membrane</keyword>
<evidence type="ECO:0000256" key="6">
    <source>
        <dbReference type="ARBA" id="ARBA00023136"/>
    </source>
</evidence>
<dbReference type="GO" id="GO:1990539">
    <property type="term" value="P:fructose import across plasma membrane"/>
    <property type="evidence" value="ECO:0007669"/>
    <property type="project" value="UniProtKB-ARBA"/>
</dbReference>
<feature type="transmembrane region" description="Helical" evidence="9">
    <location>
        <begin position="161"/>
        <end position="180"/>
    </location>
</feature>
<dbReference type="EMBL" id="JARGDH010000005">
    <property type="protein sequence ID" value="KAL0268399.1"/>
    <property type="molecule type" value="Genomic_DNA"/>
</dbReference>
<comment type="caution">
    <text evidence="11">The sequence shown here is derived from an EMBL/GenBank/DDBJ whole genome shotgun (WGS) entry which is preliminary data.</text>
</comment>
<evidence type="ECO:0000256" key="8">
    <source>
        <dbReference type="SAM" id="MobiDB-lite"/>
    </source>
</evidence>
<dbReference type="EMBL" id="JARGDH010000005">
    <property type="protein sequence ID" value="KAL0268396.1"/>
    <property type="molecule type" value="Genomic_DNA"/>
</dbReference>
<organism evidence="11">
    <name type="scientific">Menopon gallinae</name>
    <name type="common">poultry shaft louse</name>
    <dbReference type="NCBI Taxonomy" id="328185"/>
    <lineage>
        <taxon>Eukaryota</taxon>
        <taxon>Metazoa</taxon>
        <taxon>Ecdysozoa</taxon>
        <taxon>Arthropoda</taxon>
        <taxon>Hexapoda</taxon>
        <taxon>Insecta</taxon>
        <taxon>Pterygota</taxon>
        <taxon>Neoptera</taxon>
        <taxon>Paraneoptera</taxon>
        <taxon>Psocodea</taxon>
        <taxon>Troctomorpha</taxon>
        <taxon>Phthiraptera</taxon>
        <taxon>Amblycera</taxon>
        <taxon>Menoponidae</taxon>
        <taxon>Menopon</taxon>
    </lineage>
</organism>
<keyword evidence="5 9" id="KW-1133">Transmembrane helix</keyword>
<evidence type="ECO:0000256" key="1">
    <source>
        <dbReference type="ARBA" id="ARBA00004651"/>
    </source>
</evidence>
<comment type="similarity">
    <text evidence="7">Belongs to the major facilitator superfamily. Sugar transporter (TC 2.A.1.1) family.</text>
</comment>
<dbReference type="SUPFAM" id="SSF103473">
    <property type="entry name" value="MFS general substrate transporter"/>
    <property type="match status" value="1"/>
</dbReference>
<dbReference type="PANTHER" id="PTHR23503">
    <property type="entry name" value="SOLUTE CARRIER FAMILY 2"/>
    <property type="match status" value="1"/>
</dbReference>
<dbReference type="InterPro" id="IPR005829">
    <property type="entry name" value="Sugar_transporter_CS"/>
</dbReference>
<dbReference type="EMBL" id="JARGDH010000005">
    <property type="protein sequence ID" value="KAL0268398.1"/>
    <property type="molecule type" value="Genomic_DNA"/>
</dbReference>
<evidence type="ECO:0000313" key="11">
    <source>
        <dbReference type="EMBL" id="KAL0268399.1"/>
    </source>
</evidence>
<keyword evidence="2 7" id="KW-0813">Transport</keyword>
<feature type="transmembrane region" description="Helical" evidence="9">
    <location>
        <begin position="472"/>
        <end position="492"/>
    </location>
</feature>
<evidence type="ECO:0000256" key="4">
    <source>
        <dbReference type="ARBA" id="ARBA00022692"/>
    </source>
</evidence>
<dbReference type="PRINTS" id="PR00171">
    <property type="entry name" value="SUGRTRNSPORT"/>
</dbReference>
<feature type="transmembrane region" description="Helical" evidence="9">
    <location>
        <begin position="376"/>
        <end position="400"/>
    </location>
</feature>
<dbReference type="PROSITE" id="PS00217">
    <property type="entry name" value="SUGAR_TRANSPORT_2"/>
    <property type="match status" value="1"/>
</dbReference>
<evidence type="ECO:0000256" key="9">
    <source>
        <dbReference type="SAM" id="Phobius"/>
    </source>
</evidence>
<dbReference type="Gene3D" id="1.20.1250.20">
    <property type="entry name" value="MFS general substrate transporter like domains"/>
    <property type="match status" value="1"/>
</dbReference>
<evidence type="ECO:0000259" key="10">
    <source>
        <dbReference type="PROSITE" id="PS50850"/>
    </source>
</evidence>
<feature type="transmembrane region" description="Helical" evidence="9">
    <location>
        <begin position="43"/>
        <end position="64"/>
    </location>
</feature>
<dbReference type="InterPro" id="IPR045263">
    <property type="entry name" value="GLUT"/>
</dbReference>
<dbReference type="PROSITE" id="PS00216">
    <property type="entry name" value="SUGAR_TRANSPORT_1"/>
    <property type="match status" value="1"/>
</dbReference>
<feature type="transmembrane region" description="Helical" evidence="9">
    <location>
        <begin position="99"/>
        <end position="119"/>
    </location>
</feature>
<dbReference type="InterPro" id="IPR003663">
    <property type="entry name" value="Sugar/inositol_transpt"/>
</dbReference>
<dbReference type="InterPro" id="IPR036259">
    <property type="entry name" value="MFS_trans_sf"/>
</dbReference>
<dbReference type="InterPro" id="IPR020846">
    <property type="entry name" value="MFS_dom"/>
</dbReference>
<gene>
    <name evidence="11" type="ORF">PYX00_010357</name>
</gene>
<feature type="transmembrane region" description="Helical" evidence="9">
    <location>
        <begin position="442"/>
        <end position="466"/>
    </location>
</feature>
<dbReference type="AlphaFoldDB" id="A0AAW2HF42"/>
<feature type="transmembrane region" description="Helical" evidence="9">
    <location>
        <begin position="192"/>
        <end position="210"/>
    </location>
</feature>
<reference evidence="11" key="1">
    <citation type="journal article" date="2024" name="Gigascience">
        <title>Chromosome-level genome of the poultry shaft louse Menopon gallinae provides insight into the host-switching and adaptive evolution of parasitic lice.</title>
        <authorList>
            <person name="Xu Y."/>
            <person name="Ma L."/>
            <person name="Liu S."/>
            <person name="Liang Y."/>
            <person name="Liu Q."/>
            <person name="He Z."/>
            <person name="Tian L."/>
            <person name="Duan Y."/>
            <person name="Cai W."/>
            <person name="Li H."/>
            <person name="Song F."/>
        </authorList>
    </citation>
    <scope>NUCLEOTIDE SEQUENCE</scope>
    <source>
        <strain evidence="11">Cailab_2023a</strain>
    </source>
</reference>
<protein>
    <recommendedName>
        <fullName evidence="10">Major facilitator superfamily (MFS) profile domain-containing protein</fullName>
    </recommendedName>
</protein>
<dbReference type="PANTHER" id="PTHR23503:SF127">
    <property type="entry name" value="FI08437P-RELATED"/>
    <property type="match status" value="1"/>
</dbReference>
<keyword evidence="4 9" id="KW-0812">Transmembrane</keyword>
<comment type="subcellular location">
    <subcellularLocation>
        <location evidence="1">Cell membrane</location>
        <topology evidence="1">Multi-pass membrane protein</topology>
    </subcellularLocation>
</comment>
<dbReference type="PROSITE" id="PS50850">
    <property type="entry name" value="MFS"/>
    <property type="match status" value="1"/>
</dbReference>
<proteinExistence type="inferred from homology"/>
<dbReference type="GO" id="GO:0005886">
    <property type="term" value="C:plasma membrane"/>
    <property type="evidence" value="ECO:0007669"/>
    <property type="project" value="UniProtKB-SubCell"/>
</dbReference>
<evidence type="ECO:0000256" key="5">
    <source>
        <dbReference type="ARBA" id="ARBA00022989"/>
    </source>
</evidence>
<evidence type="ECO:0000256" key="3">
    <source>
        <dbReference type="ARBA" id="ARBA00022475"/>
    </source>
</evidence>
<dbReference type="FunFam" id="1.20.1250.20:FF:001511">
    <property type="entry name" value="Solute carrier family 2, facilitated glucose transporter member 5"/>
    <property type="match status" value="1"/>
</dbReference>
<dbReference type="EMBL" id="JARGDH010000005">
    <property type="protein sequence ID" value="KAL0268397.1"/>
    <property type="molecule type" value="Genomic_DNA"/>
</dbReference>
<name>A0AAW2HF42_9NEOP</name>
<feature type="transmembrane region" description="Helical" evidence="9">
    <location>
        <begin position="406"/>
        <end position="430"/>
    </location>
</feature>
<dbReference type="InterPro" id="IPR005828">
    <property type="entry name" value="MFS_sugar_transport-like"/>
</dbReference>
<accession>A0AAW2HF42</accession>
<keyword evidence="3" id="KW-1003">Cell membrane</keyword>
<sequence>MSHGYNVAPLSEANSGIGTDGEELIVSSGSEGSPRIAKRNGGWTVLLLLAAVTTTIGSCVPAGYNIGVVNAPAEIIKKFCNETVLYRYHRQLSPIALEALWSSIVSIFVIGGVIGSFAGSASADRWGRKGSIIMTDILGLVASLCFILSKEVSSVEALLIGRFIIGLSSGLSTAVTPMYLTELAPLKLRGATGVLCPVGLTVGVLLSQVMGLESVLGRENTWHYLLALYSILNLATVFIMPRLPESPKYLAAIRRQEDRAINELVRIRRCKEELLIGEIEQMRKDIATEMQQIHWTTNKVWRDSELRLPLLLVCALQAGQQFSGINAVFYYSIKIFESAGLSTTQSKYANLGAGAFNLLAGIISIYTMNRFGRRRLLLISTCSVIICLCLLVLSIALSALNSDFSYVSVVAVLSYVLIYGLGLGPIPYFIGTELFQVGPRPVAMAWGSMSNWSANFAVGMLFPFVQSAIGEYSFLIFILITAALTVLVIIYFPETKDRPETEISELLKYGFKSNIKKKISRQETTRPLAETDLESPDK</sequence>
<dbReference type="CDD" id="cd17357">
    <property type="entry name" value="MFS_GLUT_Class1_2_like"/>
    <property type="match status" value="1"/>
</dbReference>
<feature type="transmembrane region" description="Helical" evidence="9">
    <location>
        <begin position="222"/>
        <end position="240"/>
    </location>
</feature>
<evidence type="ECO:0000256" key="2">
    <source>
        <dbReference type="ARBA" id="ARBA00022448"/>
    </source>
</evidence>
<feature type="transmembrane region" description="Helical" evidence="9">
    <location>
        <begin position="131"/>
        <end position="149"/>
    </location>
</feature>
<dbReference type="GO" id="GO:0005353">
    <property type="term" value="F:fructose transmembrane transporter activity"/>
    <property type="evidence" value="ECO:0007669"/>
    <property type="project" value="UniProtKB-ARBA"/>
</dbReference>
<feature type="region of interest" description="Disordered" evidence="8">
    <location>
        <begin position="519"/>
        <end position="538"/>
    </location>
</feature>
<feature type="domain" description="Major facilitator superfamily (MFS) profile" evidence="10">
    <location>
        <begin position="51"/>
        <end position="496"/>
    </location>
</feature>